<keyword evidence="1" id="KW-0732">Signal</keyword>
<evidence type="ECO:0000313" key="3">
    <source>
        <dbReference type="Proteomes" id="UP000069015"/>
    </source>
</evidence>
<dbReference type="RefSeq" id="WP_058795077.1">
    <property type="nucleotide sequence ID" value="NZ_CP013611.1"/>
</dbReference>
<dbReference type="AlphaFoldDB" id="A0A0U3HK35"/>
<protein>
    <recommendedName>
        <fullName evidence="4">Carbohydrate porin</fullName>
    </recommendedName>
</protein>
<gene>
    <name evidence="2" type="ORF">AT705_00765</name>
</gene>
<evidence type="ECO:0000256" key="1">
    <source>
        <dbReference type="SAM" id="SignalP"/>
    </source>
</evidence>
<feature type="chain" id="PRO_5006839430" description="Carbohydrate porin" evidence="1">
    <location>
        <begin position="25"/>
        <end position="413"/>
    </location>
</feature>
<reference evidence="2 3" key="1">
    <citation type="submission" date="2015-12" db="EMBL/GenBank/DDBJ databases">
        <title>Complete genome sequence of Pseudoalteromonas rubra SCSIO 6842, harboring a conjugative plasmid.</title>
        <authorList>
            <person name="Li B."/>
            <person name="Wang X."/>
        </authorList>
    </citation>
    <scope>NUCLEOTIDE SEQUENCE [LARGE SCALE GENOMIC DNA]</scope>
    <source>
        <strain evidence="2 3">SCSIO 6842</strain>
    </source>
</reference>
<accession>A0A0U3HK35</accession>
<dbReference type="EMBL" id="CP013611">
    <property type="protein sequence ID" value="ALU41577.1"/>
    <property type="molecule type" value="Genomic_DNA"/>
</dbReference>
<evidence type="ECO:0008006" key="4">
    <source>
        <dbReference type="Google" id="ProtNLM"/>
    </source>
</evidence>
<dbReference type="SUPFAM" id="SSF56935">
    <property type="entry name" value="Porins"/>
    <property type="match status" value="1"/>
</dbReference>
<dbReference type="KEGG" id="prr:AT705_00765"/>
<feature type="signal peptide" evidence="1">
    <location>
        <begin position="1"/>
        <end position="24"/>
    </location>
</feature>
<dbReference type="Proteomes" id="UP000069015">
    <property type="component" value="Chromosome 1"/>
</dbReference>
<sequence length="413" mass="45763">MSFSFRHTALLSSALLMGSSPVFANTTELDTLKREPASLEQKVAQLEAQSDSADIHTEEPEKGVQVGGAIRFNYSMNSYDQDSERRGGDIDFDLVRINLSGEVAEVGINAEVRFHDYMRVVKFAYLDYDITSQWQAQLGLAPVPFGNTPVASHSYFMTPNYFVGLEEDYDLGLVFRRAMQDNWQLDLAFFKNDDHGGIDGSAEDRQDRYSVDLVGLRGAGEGVYDAPGQKLAEYNTLAGRYAYQFEHALGQTQVGVSALHGGLDNGISRAGDYQAWAVHASNRFEQWYFHIQHTEYDYQVDASTQLVVAANAMYDTISAKASSTTLGVSYDLSVALGPIEDLTLYNDFGLMHDKSDDSANTWMNITGVSVAAGPIFAYIDLVHAQNQPFVGGTLVGDSDDFERRFNINVGYYF</sequence>
<organism evidence="2 3">
    <name type="scientific">Pseudoalteromonas rubra</name>
    <dbReference type="NCBI Taxonomy" id="43658"/>
    <lineage>
        <taxon>Bacteria</taxon>
        <taxon>Pseudomonadati</taxon>
        <taxon>Pseudomonadota</taxon>
        <taxon>Gammaproteobacteria</taxon>
        <taxon>Alteromonadales</taxon>
        <taxon>Pseudoalteromonadaceae</taxon>
        <taxon>Pseudoalteromonas</taxon>
    </lineage>
</organism>
<name>A0A0U3HK35_9GAMM</name>
<evidence type="ECO:0000313" key="2">
    <source>
        <dbReference type="EMBL" id="ALU41577.1"/>
    </source>
</evidence>
<proteinExistence type="predicted"/>